<dbReference type="GO" id="GO:0046872">
    <property type="term" value="F:metal ion binding"/>
    <property type="evidence" value="ECO:0007669"/>
    <property type="project" value="UniProtKB-UniRule"/>
</dbReference>
<organism evidence="7 8">
    <name type="scientific">Mycolicibacterium gadium</name>
    <name type="common">Mycobacterium gadium</name>
    <dbReference type="NCBI Taxonomy" id="1794"/>
    <lineage>
        <taxon>Bacteria</taxon>
        <taxon>Bacillati</taxon>
        <taxon>Actinomycetota</taxon>
        <taxon>Actinomycetes</taxon>
        <taxon>Mycobacteriales</taxon>
        <taxon>Mycobacteriaceae</taxon>
        <taxon>Mycolicibacterium</taxon>
    </lineage>
</organism>
<dbReference type="Gene3D" id="3.30.70.120">
    <property type="match status" value="1"/>
</dbReference>
<dbReference type="InterPro" id="IPR015867">
    <property type="entry name" value="N-reg_PII/ATP_PRibTrfase_C"/>
</dbReference>
<evidence type="ECO:0000256" key="3">
    <source>
        <dbReference type="ARBA" id="ARBA00022112"/>
    </source>
</evidence>
<evidence type="ECO:0000313" key="7">
    <source>
        <dbReference type="EMBL" id="BBZ16048.1"/>
    </source>
</evidence>
<keyword evidence="4 5" id="KW-0479">Metal-binding</keyword>
<keyword evidence="7" id="KW-0378">Hydrolase</keyword>
<feature type="binding site" evidence="6">
    <location>
        <position position="346"/>
    </location>
    <ligand>
        <name>a divalent metal cation</name>
        <dbReference type="ChEBI" id="CHEBI:60240"/>
        <label>1</label>
    </ligand>
</feature>
<evidence type="ECO:0000256" key="4">
    <source>
        <dbReference type="ARBA" id="ARBA00022723"/>
    </source>
</evidence>
<dbReference type="PANTHER" id="PTHR13799">
    <property type="entry name" value="NGG1 INTERACTING FACTOR 3"/>
    <property type="match status" value="1"/>
</dbReference>
<proteinExistence type="inferred from homology"/>
<dbReference type="Pfam" id="PF01784">
    <property type="entry name" value="DUF34_NIF3"/>
    <property type="match status" value="1"/>
</dbReference>
<accession>A0A7I7WJN2</accession>
<protein>
    <recommendedName>
        <fullName evidence="3 5">GTP cyclohydrolase 1 type 2 homolog</fullName>
    </recommendedName>
</protein>
<dbReference type="InterPro" id="IPR002678">
    <property type="entry name" value="DUF34/NIF3"/>
</dbReference>
<feature type="binding site" evidence="6">
    <location>
        <position position="75"/>
    </location>
    <ligand>
        <name>a divalent metal cation</name>
        <dbReference type="ChEBI" id="CHEBI:60240"/>
        <label>1</label>
    </ligand>
</feature>
<comment type="similarity">
    <text evidence="1 5">Belongs to the GTP cyclohydrolase I type 2/NIF3 family.</text>
</comment>
<feature type="binding site" evidence="6">
    <location>
        <position position="350"/>
    </location>
    <ligand>
        <name>a divalent metal cation</name>
        <dbReference type="ChEBI" id="CHEBI:60240"/>
        <label>1</label>
    </ligand>
</feature>
<comment type="subunit">
    <text evidence="2">Homohexamer.</text>
</comment>
<dbReference type="FunFam" id="3.30.70.120:FF:000006">
    <property type="entry name" value="GTP cyclohydrolase 1 type 2 homolog"/>
    <property type="match status" value="1"/>
</dbReference>
<evidence type="ECO:0000313" key="8">
    <source>
        <dbReference type="Proteomes" id="UP000466187"/>
    </source>
</evidence>
<dbReference type="EMBL" id="AP022608">
    <property type="protein sequence ID" value="BBZ16048.1"/>
    <property type="molecule type" value="Genomic_DNA"/>
</dbReference>
<dbReference type="SUPFAM" id="SSF102705">
    <property type="entry name" value="NIF3 (NGG1p interacting factor 3)-like"/>
    <property type="match status" value="1"/>
</dbReference>
<dbReference type="InterPro" id="IPR036069">
    <property type="entry name" value="DUF34/NIF3_sf"/>
</dbReference>
<evidence type="ECO:0000256" key="1">
    <source>
        <dbReference type="ARBA" id="ARBA00006964"/>
    </source>
</evidence>
<dbReference type="Gene3D" id="3.40.1390.30">
    <property type="entry name" value="NIF3 (NGG1p interacting factor 3)-like"/>
    <property type="match status" value="1"/>
</dbReference>
<evidence type="ECO:0000256" key="5">
    <source>
        <dbReference type="PIRNR" id="PIRNR037489"/>
    </source>
</evidence>
<dbReference type="FunFam" id="3.40.1390.30:FF:000001">
    <property type="entry name" value="GTP cyclohydrolase 1 type 2"/>
    <property type="match status" value="1"/>
</dbReference>
<feature type="binding site" evidence="6">
    <location>
        <position position="113"/>
    </location>
    <ligand>
        <name>a divalent metal cation</name>
        <dbReference type="ChEBI" id="CHEBI:60240"/>
        <label>1</label>
    </ligand>
</feature>
<dbReference type="GO" id="GO:0016787">
    <property type="term" value="F:hydrolase activity"/>
    <property type="evidence" value="ECO:0007669"/>
    <property type="project" value="UniProtKB-KW"/>
</dbReference>
<name>A0A7I7WJN2_MYCGU</name>
<dbReference type="InterPro" id="IPR017221">
    <property type="entry name" value="DUF34/NIF3_bac"/>
</dbReference>
<gene>
    <name evidence="7" type="ORF">MGAD_03830</name>
</gene>
<dbReference type="GO" id="GO:0005737">
    <property type="term" value="C:cytoplasm"/>
    <property type="evidence" value="ECO:0007669"/>
    <property type="project" value="TreeGrafter"/>
</dbReference>
<dbReference type="KEGG" id="mgad:MGAD_03830"/>
<feature type="binding site" evidence="6">
    <location>
        <position position="74"/>
    </location>
    <ligand>
        <name>a divalent metal cation</name>
        <dbReference type="ChEBI" id="CHEBI:60240"/>
        <label>1</label>
    </ligand>
</feature>
<dbReference type="NCBIfam" id="TIGR00486">
    <property type="entry name" value="YbgI_SA1388"/>
    <property type="match status" value="1"/>
</dbReference>
<evidence type="ECO:0000256" key="6">
    <source>
        <dbReference type="PIRSR" id="PIRSR602678-1"/>
    </source>
</evidence>
<sequence length="390" mass="41184">MSARSRSAGDIRPRLSDIIDVLETAYPPNLAQDWDSVGLVCGDPSEIVETVTVAVDATAAVVAEVPDRGLLLAHHPLLLRGVDTVAADTAKGALLHQMIRTGRALFTAHTNADAASPGVSDALAAALGLTVEEVLAPIPAGAGLDKWVVFVPTESPENADAVREAMFAAGAGHIGDYSHCSWTATGIGQFLPHDGATPAIGAVGMIERVPEERVEMIAPSRIRGRVLAAMRTAHPYEEPAFDVFELAPLPGDVGLGRVGALARPEPLSAFVARVHDALPGTSWGIRASGDPEATVSRVAVCGGAGDSLLDTVARAEVQAFVTADLRHHPADEHRRASEVALIDVAHWASEYPWCTQAADLLRDRFGEALPVRVSAVRTDPWNVERTRHES</sequence>
<dbReference type="PIRSF" id="PIRSF037489">
    <property type="entry name" value="UCP037489_NIF3_YqfO"/>
    <property type="match status" value="1"/>
</dbReference>
<dbReference type="AlphaFoldDB" id="A0A7I7WJN2"/>
<dbReference type="Proteomes" id="UP000466187">
    <property type="component" value="Chromosome"/>
</dbReference>
<dbReference type="PANTHER" id="PTHR13799:SF14">
    <property type="entry name" value="GTP CYCLOHYDROLASE 1 TYPE 2 HOMOLOG"/>
    <property type="match status" value="1"/>
</dbReference>
<evidence type="ECO:0000256" key="2">
    <source>
        <dbReference type="ARBA" id="ARBA00011643"/>
    </source>
</evidence>
<reference evidence="7 8" key="1">
    <citation type="journal article" date="2019" name="Emerg. Microbes Infect.">
        <title>Comprehensive subspecies identification of 175 nontuberculous mycobacteria species based on 7547 genomic profiles.</title>
        <authorList>
            <person name="Matsumoto Y."/>
            <person name="Kinjo T."/>
            <person name="Motooka D."/>
            <person name="Nabeya D."/>
            <person name="Jung N."/>
            <person name="Uechi K."/>
            <person name="Horii T."/>
            <person name="Iida T."/>
            <person name="Fujita J."/>
            <person name="Nakamura S."/>
        </authorList>
    </citation>
    <scope>NUCLEOTIDE SEQUENCE [LARGE SCALE GENOMIC DNA]</scope>
    <source>
        <strain evidence="7 8">JCM 12688</strain>
    </source>
</reference>